<dbReference type="PROSITE" id="PS50928">
    <property type="entry name" value="ABC_TM1"/>
    <property type="match status" value="1"/>
</dbReference>
<evidence type="ECO:0000313" key="9">
    <source>
        <dbReference type="EMBL" id="BBB90266.1"/>
    </source>
</evidence>
<feature type="transmembrane region" description="Helical" evidence="7">
    <location>
        <begin position="136"/>
        <end position="159"/>
    </location>
</feature>
<gene>
    <name evidence="9" type="primary">phnE</name>
    <name evidence="9" type="ORF">MAMMFC1_00914</name>
</gene>
<feature type="transmembrane region" description="Helical" evidence="7">
    <location>
        <begin position="80"/>
        <end position="107"/>
    </location>
</feature>
<evidence type="ECO:0000256" key="3">
    <source>
        <dbReference type="ARBA" id="ARBA00022475"/>
    </source>
</evidence>
<evidence type="ECO:0000256" key="4">
    <source>
        <dbReference type="ARBA" id="ARBA00022692"/>
    </source>
</evidence>
<evidence type="ECO:0000256" key="7">
    <source>
        <dbReference type="RuleBase" id="RU363032"/>
    </source>
</evidence>
<keyword evidence="10" id="KW-1185">Reference proteome</keyword>
<keyword evidence="2 7" id="KW-0813">Transport</keyword>
<comment type="similarity">
    <text evidence="7">Belongs to the binding-protein-dependent transport system permease family.</text>
</comment>
<dbReference type="Pfam" id="PF00528">
    <property type="entry name" value="BPD_transp_1"/>
    <property type="match status" value="1"/>
</dbReference>
<keyword evidence="4 7" id="KW-0812">Transmembrane</keyword>
<comment type="subcellular location">
    <subcellularLocation>
        <location evidence="1 7">Cell membrane</location>
        <topology evidence="1 7">Multi-pass membrane protein</topology>
    </subcellularLocation>
</comment>
<dbReference type="GO" id="GO:0015416">
    <property type="term" value="F:ABC-type phosphonate transporter activity"/>
    <property type="evidence" value="ECO:0007669"/>
    <property type="project" value="InterPro"/>
</dbReference>
<feature type="transmembrane region" description="Helical" evidence="7">
    <location>
        <begin position="222"/>
        <end position="244"/>
    </location>
</feature>
<evidence type="ECO:0000313" key="10">
    <source>
        <dbReference type="Proteomes" id="UP000276437"/>
    </source>
</evidence>
<accession>A0A348AGR8</accession>
<sequence length="275" mass="29939">MRDDSHDPPAATRPPTYDIKTIKKELSPNFPWYFIGLAVVILLCFQQVGFSLTELIRGLPDMAGFIVHALPPDFTRLDQFLLSILQTVEISVAGTFLAILLAIPVGIGASSNFSPHPVIYWACRTLLNFTRSVSEMIVALIFVTAVGLGPFSGVMALAIHSAGMLGKFYAEAIENVGTGEIEAIKATGATTGQVLRFAVWPQVLPELTTVILYRWEVNIRSATVLGMVGAGGIGFDLITSIRLFQYQETSAIIFLTLLTVAIIDQINSRIRAKII</sequence>
<dbReference type="EMBL" id="AP018449">
    <property type="protein sequence ID" value="BBB90266.1"/>
    <property type="molecule type" value="Genomic_DNA"/>
</dbReference>
<feature type="transmembrane region" description="Helical" evidence="7">
    <location>
        <begin position="30"/>
        <end position="52"/>
    </location>
</feature>
<dbReference type="OrthoDB" id="8557224at2"/>
<evidence type="ECO:0000259" key="8">
    <source>
        <dbReference type="PROSITE" id="PS50928"/>
    </source>
</evidence>
<name>A0A348AGR8_9FIRM</name>
<dbReference type="InterPro" id="IPR000515">
    <property type="entry name" value="MetI-like"/>
</dbReference>
<proteinExistence type="inferred from homology"/>
<dbReference type="InterPro" id="IPR035906">
    <property type="entry name" value="MetI-like_sf"/>
</dbReference>
<dbReference type="GO" id="GO:0005886">
    <property type="term" value="C:plasma membrane"/>
    <property type="evidence" value="ECO:0007669"/>
    <property type="project" value="UniProtKB-SubCell"/>
</dbReference>
<feature type="domain" description="ABC transmembrane type-1" evidence="8">
    <location>
        <begin position="84"/>
        <end position="267"/>
    </location>
</feature>
<dbReference type="PANTHER" id="PTHR30043:SF1">
    <property type="entry name" value="ABC TRANSPORT SYSTEM PERMEASE PROTEIN P69"/>
    <property type="match status" value="1"/>
</dbReference>
<dbReference type="Proteomes" id="UP000276437">
    <property type="component" value="Chromosome"/>
</dbReference>
<dbReference type="InterPro" id="IPR005769">
    <property type="entry name" value="PhnE/PtxC"/>
</dbReference>
<keyword evidence="6 7" id="KW-0472">Membrane</keyword>
<dbReference type="RefSeq" id="WP_126306860.1">
    <property type="nucleotide sequence ID" value="NZ_AP018449.1"/>
</dbReference>
<dbReference type="CDD" id="cd06261">
    <property type="entry name" value="TM_PBP2"/>
    <property type="match status" value="1"/>
</dbReference>
<dbReference type="AlphaFoldDB" id="A0A348AGR8"/>
<dbReference type="NCBIfam" id="TIGR01097">
    <property type="entry name" value="PhnE"/>
    <property type="match status" value="1"/>
</dbReference>
<dbReference type="Gene3D" id="1.10.3720.10">
    <property type="entry name" value="MetI-like"/>
    <property type="match status" value="1"/>
</dbReference>
<protein>
    <submittedName>
        <fullName evidence="9">Phosphate-import permease protein PhnE</fullName>
    </submittedName>
</protein>
<keyword evidence="5 7" id="KW-1133">Transmembrane helix</keyword>
<evidence type="ECO:0000256" key="1">
    <source>
        <dbReference type="ARBA" id="ARBA00004651"/>
    </source>
</evidence>
<reference evidence="9 10" key="1">
    <citation type="journal article" date="2018" name="Int. J. Syst. Evol. Microbiol.">
        <title>Methylomusa anaerophila gen. nov., sp. nov., an anaerobic methanol-utilizing bacterium isolated from a microbial fuel cell.</title>
        <authorList>
            <person name="Amano N."/>
            <person name="Yamamuro A."/>
            <person name="Miyahara M."/>
            <person name="Kouzuma A."/>
            <person name="Abe T."/>
            <person name="Watanabe K."/>
        </authorList>
    </citation>
    <scope>NUCLEOTIDE SEQUENCE [LARGE SCALE GENOMIC DNA]</scope>
    <source>
        <strain evidence="9 10">MMFC1</strain>
    </source>
</reference>
<evidence type="ECO:0000256" key="5">
    <source>
        <dbReference type="ARBA" id="ARBA00022989"/>
    </source>
</evidence>
<evidence type="ECO:0000256" key="6">
    <source>
        <dbReference type="ARBA" id="ARBA00023136"/>
    </source>
</evidence>
<feature type="transmembrane region" description="Helical" evidence="7">
    <location>
        <begin position="250"/>
        <end position="267"/>
    </location>
</feature>
<keyword evidence="3" id="KW-1003">Cell membrane</keyword>
<organism evidence="9 10">
    <name type="scientific">Methylomusa anaerophila</name>
    <dbReference type="NCBI Taxonomy" id="1930071"/>
    <lineage>
        <taxon>Bacteria</taxon>
        <taxon>Bacillati</taxon>
        <taxon>Bacillota</taxon>
        <taxon>Negativicutes</taxon>
        <taxon>Selenomonadales</taxon>
        <taxon>Sporomusaceae</taxon>
        <taxon>Methylomusa</taxon>
    </lineage>
</organism>
<dbReference type="KEGG" id="mana:MAMMFC1_00914"/>
<dbReference type="PANTHER" id="PTHR30043">
    <property type="entry name" value="PHOSPHONATES TRANSPORT SYSTEM PERMEASE PROTEIN"/>
    <property type="match status" value="1"/>
</dbReference>
<evidence type="ECO:0000256" key="2">
    <source>
        <dbReference type="ARBA" id="ARBA00022448"/>
    </source>
</evidence>
<dbReference type="SUPFAM" id="SSF161098">
    <property type="entry name" value="MetI-like"/>
    <property type="match status" value="1"/>
</dbReference>